<sequence>MILCRHQRERNAGRSDRGALKANKDAFLEYACAFEKVKEAIKERRQREGTLPGCQGDCLVGFGVHRKSTYKELYEVKDRERKRDCCSSLGTSKAAAMFSGWSDMVVRLDVWHFMRRFTAGLHTDSHPLYSLFMARLSACIFVWDEGDMNLLMEAKRRELEQNQAIRGLTNEQLAGRLTSKQLAHHCRRRDPTKSYSASLQHSLNDISQRLLGHSLVHDYSKPRQYTGELIGVEYLCSQQSLEFRVNFGCDPDAPDGIPDNLEDVDVVIISNRYNNYKKKLERDVLNLSVPLPQIGMVTSDCPTSSSLSIPLCSTTEHPTSGRPSIPLCSTMDRPTSGRPSNPFCSTMDHPISGRPSIPLCSTTDHPTSGRPSIPLCSTMDHPTSGRPSNPFCSTMDHPISGRPSIPLCSTTDHPTSGRPSIPLCSTMDHPTSSSLSIPLCSTTDHPTSGRPSNPFCSTMDRPISASLSIPLCSTTDCPTCGSLSIPLCSTTSSTLCSSSRNIIEQNYIVEEEEGSRAQKKRVWAHQVGQLLFCATAEGKTVEEWLQERKK</sequence>
<organism evidence="1 2">
    <name type="scientific">Labeo rohita</name>
    <name type="common">Indian major carp</name>
    <name type="synonym">Cyprinus rohita</name>
    <dbReference type="NCBI Taxonomy" id="84645"/>
    <lineage>
        <taxon>Eukaryota</taxon>
        <taxon>Metazoa</taxon>
        <taxon>Chordata</taxon>
        <taxon>Craniata</taxon>
        <taxon>Vertebrata</taxon>
        <taxon>Euteleostomi</taxon>
        <taxon>Actinopterygii</taxon>
        <taxon>Neopterygii</taxon>
        <taxon>Teleostei</taxon>
        <taxon>Ostariophysi</taxon>
        <taxon>Cypriniformes</taxon>
        <taxon>Cyprinidae</taxon>
        <taxon>Labeoninae</taxon>
        <taxon>Labeonini</taxon>
        <taxon>Labeo</taxon>
    </lineage>
</organism>
<accession>A0ABQ8MHP2</accession>
<gene>
    <name evidence="1" type="ORF">H4Q32_006956</name>
</gene>
<dbReference type="Proteomes" id="UP000830375">
    <property type="component" value="Unassembled WGS sequence"/>
</dbReference>
<comment type="caution">
    <text evidence="1">The sequence shown here is derived from an EMBL/GenBank/DDBJ whole genome shotgun (WGS) entry which is preliminary data.</text>
</comment>
<protein>
    <submittedName>
        <fullName evidence="1">TRIO and F-actin-binding protein</fullName>
    </submittedName>
</protein>
<name>A0ABQ8MHP2_LABRO</name>
<proteinExistence type="predicted"/>
<keyword evidence="2" id="KW-1185">Reference proteome</keyword>
<evidence type="ECO:0000313" key="1">
    <source>
        <dbReference type="EMBL" id="KAI2661378.1"/>
    </source>
</evidence>
<dbReference type="EMBL" id="JACTAM010000008">
    <property type="protein sequence ID" value="KAI2661378.1"/>
    <property type="molecule type" value="Genomic_DNA"/>
</dbReference>
<reference evidence="1 2" key="1">
    <citation type="submission" date="2022-01" db="EMBL/GenBank/DDBJ databases">
        <title>A high-quality chromosome-level genome assembly of rohu carp, Labeo rohita.</title>
        <authorList>
            <person name="Arick M.A. II"/>
            <person name="Hsu C.-Y."/>
            <person name="Magbanua Z."/>
            <person name="Pechanova O."/>
            <person name="Grover C."/>
            <person name="Miller E."/>
            <person name="Thrash A."/>
            <person name="Ezzel L."/>
            <person name="Alam S."/>
            <person name="Benzie J."/>
            <person name="Hamilton M."/>
            <person name="Karsi A."/>
            <person name="Lawrence M.L."/>
            <person name="Peterson D.G."/>
        </authorList>
    </citation>
    <scope>NUCLEOTIDE SEQUENCE [LARGE SCALE GENOMIC DNA]</scope>
    <source>
        <strain evidence="2">BAU-BD-2019</strain>
        <tissue evidence="1">Blood</tissue>
    </source>
</reference>
<dbReference type="PANTHER" id="PTHR24401:SF29">
    <property type="entry name" value="SI:CH211-243P7.3-RELATED"/>
    <property type="match status" value="1"/>
</dbReference>
<dbReference type="PANTHER" id="PTHR24401">
    <property type="entry name" value="SI:CH211-243P7.3-RELATED"/>
    <property type="match status" value="1"/>
</dbReference>
<evidence type="ECO:0000313" key="2">
    <source>
        <dbReference type="Proteomes" id="UP000830375"/>
    </source>
</evidence>